<dbReference type="OrthoDB" id="10360384at2759"/>
<dbReference type="GeneID" id="119719953"/>
<protein>
    <submittedName>
        <fullName evidence="1">Uncharacterized protein</fullName>
    </submittedName>
</protein>
<proteinExistence type="predicted"/>
<dbReference type="SUPFAM" id="SSF47266">
    <property type="entry name" value="4-helical cytokines"/>
    <property type="match status" value="1"/>
</dbReference>
<dbReference type="Proteomes" id="UP000887568">
    <property type="component" value="Unplaced"/>
</dbReference>
<name>A0A913Z124_PATMI</name>
<sequence>MDRFGDSDIHVPSLNIAGMPDWSGLTASDRFAMNESALLQLHRSNLKAFKDLMFLVKLDEDLSNSPKDFGANFSIISARLVRVVAMIEAVMGYQGYFQDGFPAPSTVSMTPTDNEMVRNIRDLYVLQELYSYLSVAHYDLYLWYGRHSYDMLTSH</sequence>
<dbReference type="AlphaFoldDB" id="A0A913Z124"/>
<organism evidence="1 2">
    <name type="scientific">Patiria miniata</name>
    <name type="common">Bat star</name>
    <name type="synonym">Asterina miniata</name>
    <dbReference type="NCBI Taxonomy" id="46514"/>
    <lineage>
        <taxon>Eukaryota</taxon>
        <taxon>Metazoa</taxon>
        <taxon>Echinodermata</taxon>
        <taxon>Eleutherozoa</taxon>
        <taxon>Asterozoa</taxon>
        <taxon>Asteroidea</taxon>
        <taxon>Valvatacea</taxon>
        <taxon>Valvatida</taxon>
        <taxon>Asterinidae</taxon>
        <taxon>Patiria</taxon>
    </lineage>
</organism>
<accession>A0A913Z124</accession>
<reference evidence="1" key="1">
    <citation type="submission" date="2022-11" db="UniProtKB">
        <authorList>
            <consortium name="EnsemblMetazoa"/>
        </authorList>
    </citation>
    <scope>IDENTIFICATION</scope>
</reference>
<dbReference type="EnsemblMetazoa" id="XM_038189439.1">
    <property type="protein sequence ID" value="XP_038045367.1"/>
    <property type="gene ID" value="LOC119719953"/>
</dbReference>
<dbReference type="RefSeq" id="XP_038045367.1">
    <property type="nucleotide sequence ID" value="XM_038189439.1"/>
</dbReference>
<evidence type="ECO:0000313" key="2">
    <source>
        <dbReference type="Proteomes" id="UP000887568"/>
    </source>
</evidence>
<dbReference type="OMA" id="DRFAMNE"/>
<dbReference type="InterPro" id="IPR009079">
    <property type="entry name" value="4_helix_cytokine-like_core"/>
</dbReference>
<evidence type="ECO:0000313" key="1">
    <source>
        <dbReference type="EnsemblMetazoa" id="XP_038045367.1"/>
    </source>
</evidence>
<keyword evidence="2" id="KW-1185">Reference proteome</keyword>